<dbReference type="VEuPathDB" id="VectorBase:GBRI018850"/>
<evidence type="ECO:0000313" key="1">
    <source>
        <dbReference type="EnsemblMetazoa" id="GBRI018850-PA"/>
    </source>
</evidence>
<dbReference type="Gene3D" id="3.80.10.10">
    <property type="entry name" value="Ribonuclease Inhibitor"/>
    <property type="match status" value="2"/>
</dbReference>
<reference evidence="2" key="1">
    <citation type="submission" date="2014-03" db="EMBL/GenBank/DDBJ databases">
        <authorList>
            <person name="Aksoy S."/>
            <person name="Warren W."/>
            <person name="Wilson R.K."/>
        </authorList>
    </citation>
    <scope>NUCLEOTIDE SEQUENCE [LARGE SCALE GENOMIC DNA]</scope>
    <source>
        <strain evidence="2">IAEA</strain>
    </source>
</reference>
<name>A0A1A9WGG6_9MUSC</name>
<dbReference type="PANTHER" id="PTHR38926:SF72">
    <property type="entry name" value="IM:7136021-RELATED"/>
    <property type="match status" value="1"/>
</dbReference>
<dbReference type="EnsemblMetazoa" id="GBRI018850-RA">
    <property type="protein sequence ID" value="GBRI018850-PA"/>
    <property type="gene ID" value="GBRI018850"/>
</dbReference>
<dbReference type="Proteomes" id="UP000091820">
    <property type="component" value="Unassembled WGS sequence"/>
</dbReference>
<dbReference type="InterPro" id="IPR032675">
    <property type="entry name" value="LRR_dom_sf"/>
</dbReference>
<dbReference type="SUPFAM" id="SSF52047">
    <property type="entry name" value="RNI-like"/>
    <property type="match status" value="1"/>
</dbReference>
<keyword evidence="2" id="KW-1185">Reference proteome</keyword>
<organism evidence="1 2">
    <name type="scientific">Glossina brevipalpis</name>
    <dbReference type="NCBI Taxonomy" id="37001"/>
    <lineage>
        <taxon>Eukaryota</taxon>
        <taxon>Metazoa</taxon>
        <taxon>Ecdysozoa</taxon>
        <taxon>Arthropoda</taxon>
        <taxon>Hexapoda</taxon>
        <taxon>Insecta</taxon>
        <taxon>Pterygota</taxon>
        <taxon>Neoptera</taxon>
        <taxon>Endopterygota</taxon>
        <taxon>Diptera</taxon>
        <taxon>Brachycera</taxon>
        <taxon>Muscomorpha</taxon>
        <taxon>Hippoboscoidea</taxon>
        <taxon>Glossinidae</taxon>
        <taxon>Glossina</taxon>
    </lineage>
</organism>
<proteinExistence type="predicted"/>
<protein>
    <recommendedName>
        <fullName evidence="3">F-box domain-containing protein</fullName>
    </recommendedName>
</protein>
<reference evidence="1" key="2">
    <citation type="submission" date="2020-05" db="UniProtKB">
        <authorList>
            <consortium name="EnsemblMetazoa"/>
        </authorList>
    </citation>
    <scope>IDENTIFICATION</scope>
    <source>
        <strain evidence="1">IAEA</strain>
    </source>
</reference>
<accession>A0A1A9WGG6</accession>
<dbReference type="PANTHER" id="PTHR38926">
    <property type="entry name" value="F-BOX DOMAIN CONTAINING PROTEIN, EXPRESSED"/>
    <property type="match status" value="1"/>
</dbReference>
<evidence type="ECO:0000313" key="2">
    <source>
        <dbReference type="Proteomes" id="UP000091820"/>
    </source>
</evidence>
<sequence>MQENLTNHQRVEDYSAVSLENLNDDCLECIFERINDLPAQIQVARACKRFRYIMLRLWRRNPDNRILVLDHWTNILPHSEDLEYFLQAMRKEFHTVRLIDECLSVFLKEMEEMGIKEIPGVERCELQDEIMECHPKDEDIELLTKLLPSLKYLSLNTPITGCFISKFEYLEELHLYAEYSKVFEMKPEFLNELLLNLRYLRVLDIRTFEVSKLTLTPDIAKCTGLQELKLNLNTLKTALDYVLMMPQLRHLKVLLDQDVDFNSILNVDSFDYKIYETKEFIHILEEKGSSIIGLAVDLYFMPLSLDWDLNMKYLNCSKLKLLALCNCDYESNFFDRYTHMSQLEILCLRHASSLENNTVMKFLKACPQLQHLDISYCMQVNKSLLTAITEYLSQQDRAHKLCIYYRMSGLETEVERNFTYWSSQKYVRLCFDFPPNSDIGLSYVYRGFVFNFEPSTIENSY</sequence>
<dbReference type="AlphaFoldDB" id="A0A1A9WGG6"/>
<evidence type="ECO:0008006" key="3">
    <source>
        <dbReference type="Google" id="ProtNLM"/>
    </source>
</evidence>